<comment type="caution">
    <text evidence="1">The sequence shown here is derived from an EMBL/GenBank/DDBJ whole genome shotgun (WGS) entry which is preliminary data.</text>
</comment>
<dbReference type="Proteomes" id="UP001175226">
    <property type="component" value="Unassembled WGS sequence"/>
</dbReference>
<organism evidence="1 2">
    <name type="scientific">Armillaria borealis</name>
    <dbReference type="NCBI Taxonomy" id="47425"/>
    <lineage>
        <taxon>Eukaryota</taxon>
        <taxon>Fungi</taxon>
        <taxon>Dikarya</taxon>
        <taxon>Basidiomycota</taxon>
        <taxon>Agaricomycotina</taxon>
        <taxon>Agaricomycetes</taxon>
        <taxon>Agaricomycetidae</taxon>
        <taxon>Agaricales</taxon>
        <taxon>Marasmiineae</taxon>
        <taxon>Physalacriaceae</taxon>
        <taxon>Armillaria</taxon>
    </lineage>
</organism>
<sequence>MGFSGQRLVEVMNGRLTFCNATSNVASLTVPLVLGLHSEPRLVRVYARNFDQFASSSSSIASAMKPSVNNEVPNDFKLCPSPIGARNVLTGTIVAYRQEWALLLLGDTSYSTALYYVLSGRLGKTFPRNGIRHFYVVIPGAIEFTRSSGPGFLVGKAALDGDPGSFGSTGFWRDRCSHRFSVSALSELPSRHVYNDLPPVASSVASSDPAWTVYF</sequence>
<gene>
    <name evidence="1" type="ORF">EV421DRAFT_1729778</name>
</gene>
<dbReference type="EMBL" id="JAUEPT010000002">
    <property type="protein sequence ID" value="KAK0454618.1"/>
    <property type="molecule type" value="Genomic_DNA"/>
</dbReference>
<evidence type="ECO:0000313" key="1">
    <source>
        <dbReference type="EMBL" id="KAK0454618.1"/>
    </source>
</evidence>
<name>A0AA39K9D9_9AGAR</name>
<accession>A0AA39K9D9</accession>
<reference evidence="1" key="1">
    <citation type="submission" date="2023-06" db="EMBL/GenBank/DDBJ databases">
        <authorList>
            <consortium name="Lawrence Berkeley National Laboratory"/>
            <person name="Ahrendt S."/>
            <person name="Sahu N."/>
            <person name="Indic B."/>
            <person name="Wong-Bajracharya J."/>
            <person name="Merenyi Z."/>
            <person name="Ke H.-M."/>
            <person name="Monk M."/>
            <person name="Kocsube S."/>
            <person name="Drula E."/>
            <person name="Lipzen A."/>
            <person name="Balint B."/>
            <person name="Henrissat B."/>
            <person name="Andreopoulos B."/>
            <person name="Martin F.M."/>
            <person name="Harder C.B."/>
            <person name="Rigling D."/>
            <person name="Ford K.L."/>
            <person name="Foster G.D."/>
            <person name="Pangilinan J."/>
            <person name="Papanicolaou A."/>
            <person name="Barry K."/>
            <person name="LaButti K."/>
            <person name="Viragh M."/>
            <person name="Koriabine M."/>
            <person name="Yan M."/>
            <person name="Riley R."/>
            <person name="Champramary S."/>
            <person name="Plett K.L."/>
            <person name="Tsai I.J."/>
            <person name="Slot J."/>
            <person name="Sipos G."/>
            <person name="Plett J."/>
            <person name="Nagy L.G."/>
            <person name="Grigoriev I.V."/>
        </authorList>
    </citation>
    <scope>NUCLEOTIDE SEQUENCE</scope>
    <source>
        <strain evidence="1">FPL87.14</strain>
    </source>
</reference>
<dbReference type="AlphaFoldDB" id="A0AA39K9D9"/>
<protein>
    <submittedName>
        <fullName evidence="1">Uncharacterized protein</fullName>
    </submittedName>
</protein>
<evidence type="ECO:0000313" key="2">
    <source>
        <dbReference type="Proteomes" id="UP001175226"/>
    </source>
</evidence>
<keyword evidence="2" id="KW-1185">Reference proteome</keyword>
<proteinExistence type="predicted"/>